<feature type="compositionally biased region" description="Low complexity" evidence="1">
    <location>
        <begin position="312"/>
        <end position="343"/>
    </location>
</feature>
<feature type="compositionally biased region" description="Basic residues" evidence="1">
    <location>
        <begin position="1161"/>
        <end position="1172"/>
    </location>
</feature>
<gene>
    <name evidence="2" type="ORF">HRG_09620</name>
</gene>
<dbReference type="OrthoDB" id="4188028at2759"/>
<evidence type="ECO:0000313" key="3">
    <source>
        <dbReference type="Proteomes" id="UP000824596"/>
    </source>
</evidence>
<feature type="compositionally biased region" description="Polar residues" evidence="1">
    <location>
        <begin position="44"/>
        <end position="60"/>
    </location>
</feature>
<keyword evidence="3" id="KW-1185">Reference proteome</keyword>
<feature type="compositionally biased region" description="Basic residues" evidence="1">
    <location>
        <begin position="269"/>
        <end position="282"/>
    </location>
</feature>
<evidence type="ECO:0000256" key="1">
    <source>
        <dbReference type="SAM" id="MobiDB-lite"/>
    </source>
</evidence>
<dbReference type="RefSeq" id="XP_044716672.1">
    <property type="nucleotide sequence ID" value="XM_044868091.1"/>
</dbReference>
<evidence type="ECO:0000313" key="2">
    <source>
        <dbReference type="EMBL" id="KAH0959159.1"/>
    </source>
</evidence>
<feature type="region of interest" description="Disordered" evidence="1">
    <location>
        <begin position="1"/>
        <end position="72"/>
    </location>
</feature>
<feature type="compositionally biased region" description="Pro residues" evidence="1">
    <location>
        <begin position="868"/>
        <end position="881"/>
    </location>
</feature>
<feature type="region of interest" description="Disordered" evidence="1">
    <location>
        <begin position="1152"/>
        <end position="1172"/>
    </location>
</feature>
<feature type="region of interest" description="Disordered" evidence="1">
    <location>
        <begin position="265"/>
        <end position="376"/>
    </location>
</feature>
<sequence>MATEAQPAARQSATGNARGGGRGGRGSGRGRGGRGGRGGGRGGNSNSATPKQTPNNSSGRAPTRRGRVKNFTDMRVQAAYDRQRDLKATYQMVANAVKPALEELCIRQVDQLLDNYDPNNQSPDMVRMAAELQQRYDTVIAEHDAALHHKLQGVERRHNAETQIAQQSFEDNIEDLYEQYYDGVLNRLRILSSLHEKNLPVDVRDDRFEYKAIDDDHLDFDFGPYREYLNGHLVPVPHLVEGTRRWAENQARMAEVEAEKEAAAAAKVKATKGRTAAAKRKPQGQPEGQPTPKKATRTSTRNAQLLPPAEISSPLPAKGLLAAAKEAAAEAEAGTPAAEEGSAPTSPEASSPRNGDVDAPKGLMSPNMPKNAGPADEYGVRMYTQRASDKTLHNRFIVPCSFAFESHEIGFRDSTNDPSRQKVKSVNKYTGTPNSSAIHLDHRIVNYDFSTLTSDDFDQDLIQKHNLHPRYGMCLPGGVNEYVEADPYVMPGKPVVFIANPSGRVVHASRSFQSTTAQRSADEAPLRAHMSAAVRRFCKRADVEPEHVAVTEYLESNQDIRTKSLGTADEEIRASAFQFDAMSSSEEEAQEVVQEEMATPEQPGGGMPALSMLAYATAFEEAKDATRSTPSASKTSRYDAIRDVFTSSRPDPAPLPDDDTLGLNFLARICNVKPRLPGSARQVDEAPQAALMPNSEVSRAVVYEEAPSVVLHGHDSVSRGLGQQSAALFTHNQPREPVPLQTAGAVHASNVEPSAYPVQQDPGMQHYPQTRLTEFPQHHSLPPQGHPLQDQNAYYPPPGYPTPNHRDAHMASGRPVDPGFNPRGMAGYGSEAPPPPTQAFGGLVFWPQHPQQGPSPIAPAAVPVQHQYPPPPVPPGAPHPRIPFSHNASAEPLPPLRPPRSRSQALHEEPVHDARMRSSMHAGMNPYYPPAPPRAAFPRGYTEPPHPASQPMGPDRVLPSPHHPPQQQAYMGSPPPPGFAHQAPQAMSPTFGNPPAMAGQMVQQSPPGTPQVAPVPMLHHRATPSNDVANGKYRKLQPAPVPAHRAWSNKPELKTIFYDHKETGASAALPNSGPTQIRGWNNQDAPSASFAIPAIPKRPCVRFALPPGMPSLRETTPHPRPGPKMVAAPMPTDLVNIASMAMFGFGAIPTIGSAESSERPLKKRLRPRRARN</sequence>
<feature type="compositionally biased region" description="Basic and acidic residues" evidence="1">
    <location>
        <begin position="905"/>
        <end position="916"/>
    </location>
</feature>
<name>A0A9P8MRI5_9HYPO</name>
<dbReference type="GeneID" id="68358749"/>
<dbReference type="AlphaFoldDB" id="A0A9P8MRI5"/>
<accession>A0A9P8MRI5</accession>
<protein>
    <submittedName>
        <fullName evidence="2">Uncharacterized protein</fullName>
    </submittedName>
</protein>
<organism evidence="2 3">
    <name type="scientific">Hirsutella rhossiliensis</name>
    <dbReference type="NCBI Taxonomy" id="111463"/>
    <lineage>
        <taxon>Eukaryota</taxon>
        <taxon>Fungi</taxon>
        <taxon>Dikarya</taxon>
        <taxon>Ascomycota</taxon>
        <taxon>Pezizomycotina</taxon>
        <taxon>Sordariomycetes</taxon>
        <taxon>Hypocreomycetidae</taxon>
        <taxon>Hypocreales</taxon>
        <taxon>Ophiocordycipitaceae</taxon>
        <taxon>Hirsutella</taxon>
    </lineage>
</organism>
<dbReference type="Proteomes" id="UP000824596">
    <property type="component" value="Unassembled WGS sequence"/>
</dbReference>
<proteinExistence type="predicted"/>
<feature type="compositionally biased region" description="Gly residues" evidence="1">
    <location>
        <begin position="17"/>
        <end position="43"/>
    </location>
</feature>
<feature type="compositionally biased region" description="Polar residues" evidence="1">
    <location>
        <begin position="344"/>
        <end position="353"/>
    </location>
</feature>
<comment type="caution">
    <text evidence="2">The sequence shown here is derived from an EMBL/GenBank/DDBJ whole genome shotgun (WGS) entry which is preliminary data.</text>
</comment>
<reference evidence="2" key="1">
    <citation type="submission" date="2021-09" db="EMBL/GenBank/DDBJ databases">
        <title>A high-quality genome of the endoparasitic fungus Hirsutella rhossiliensis with a comparison of Hirsutella genomes reveals transposable elements contributing to genome size variation.</title>
        <authorList>
            <person name="Lin R."/>
            <person name="Jiao Y."/>
            <person name="Sun X."/>
            <person name="Ling J."/>
            <person name="Xie B."/>
            <person name="Cheng X."/>
        </authorList>
    </citation>
    <scope>NUCLEOTIDE SEQUENCE</scope>
    <source>
        <strain evidence="2">HR02</strain>
    </source>
</reference>
<feature type="compositionally biased region" description="Low complexity" evidence="1">
    <location>
        <begin position="858"/>
        <end position="867"/>
    </location>
</feature>
<feature type="region of interest" description="Disordered" evidence="1">
    <location>
        <begin position="847"/>
        <end position="983"/>
    </location>
</feature>
<dbReference type="EMBL" id="JAIZPD010000013">
    <property type="protein sequence ID" value="KAH0959159.1"/>
    <property type="molecule type" value="Genomic_DNA"/>
</dbReference>